<name>A0AA90NNZ7_9GAMM</name>
<reference evidence="1 2" key="1">
    <citation type="journal article" date="2023" name="bioRxiv">
        <title>An intranuclear bacterial parasite of deep-sea mussels expresses apoptosis inhibitors acquired from its host.</title>
        <authorList>
            <person name="Gonzalez Porras M.A."/>
            <person name="Assie A."/>
            <person name="Tietjen M."/>
            <person name="Violette M."/>
            <person name="Kleiner M."/>
            <person name="Gruber-Vodicka H."/>
            <person name="Dubilier N."/>
            <person name="Leisch N."/>
        </authorList>
    </citation>
    <scope>NUCLEOTIDE SEQUENCE [LARGE SCALE GENOMIC DNA]</scope>
    <source>
        <strain evidence="1">IAP13</strain>
    </source>
</reference>
<dbReference type="AlphaFoldDB" id="A0AA90NNZ7"/>
<evidence type="ECO:0000313" key="1">
    <source>
        <dbReference type="EMBL" id="MDP0590350.1"/>
    </source>
</evidence>
<feature type="non-terminal residue" evidence="1">
    <location>
        <position position="1"/>
    </location>
</feature>
<protein>
    <submittedName>
        <fullName evidence="1">Uncharacterized protein</fullName>
    </submittedName>
</protein>
<dbReference type="EMBL" id="JASXSV010000049">
    <property type="protein sequence ID" value="MDP0590350.1"/>
    <property type="molecule type" value="Genomic_DNA"/>
</dbReference>
<evidence type="ECO:0000313" key="2">
    <source>
        <dbReference type="Proteomes" id="UP001178148"/>
    </source>
</evidence>
<dbReference type="Proteomes" id="UP001178148">
    <property type="component" value="Unassembled WGS sequence"/>
</dbReference>
<comment type="caution">
    <text evidence="1">The sequence shown here is derived from an EMBL/GenBank/DDBJ whole genome shotgun (WGS) entry which is preliminary data.</text>
</comment>
<keyword evidence="2" id="KW-1185">Reference proteome</keyword>
<accession>A0AA90NNZ7</accession>
<proteinExistence type="predicted"/>
<gene>
    <name evidence="1" type="ORF">QS748_14635</name>
</gene>
<sequence>SVIDLIIDGDHQCVKHLFMGVYNVLWLFMQNFMIFTAEDKLDASVVERALELASIVFNESGDNFDAYNSSSSFNIFSFKLSCLLLLSPKNYIDINSDMHAELTRSLLVNLVIFTKSLGVDMNKIGKDKVSLKESISLGVLTLFIDLMSFVDDRGLFLCVIDTVCTRVVGGEVDGLLTLALIDYFISVESGVDLDDREEAYMQVVKYLKSAQDKGSIGVGLYDPWKELVMYPYISARIKDIQEKEHSANLLAASIIKEDERAKKMIEIERKHMLKHGAISRMLNTNICNVNNDGGDDSSCITDHADEVLSVTSEGQRYCDNEQNNRLIGLYKEILNKRFDEALEGLSNCERENREKLGGVDMLYAARINILKFECLVESVKHACPELKNLHCHYKRIASYLGMFKSAEVYGRLPTEVSAEQLQDVCAKFLPIITVLEENNSNLEVAVRYAKNAASIMLGMGEDEDTTSELELLLLQQNELKNKLVNVCETCQNIFGILGIRKEVLKKIRVQGTAGDVERKTIIIDVNNLLENCKMGIKNAMALEEKLSEIDK</sequence>
<organism evidence="1 2">
    <name type="scientific">Candidatus Endonucleibacter bathymodioli</name>
    <dbReference type="NCBI Taxonomy" id="539814"/>
    <lineage>
        <taxon>Bacteria</taxon>
        <taxon>Pseudomonadati</taxon>
        <taxon>Pseudomonadota</taxon>
        <taxon>Gammaproteobacteria</taxon>
        <taxon>Oceanospirillales</taxon>
        <taxon>Endozoicomonadaceae</taxon>
        <taxon>Candidatus Endonucleibacter</taxon>
    </lineage>
</organism>